<accession>A0A510L7Y2</accession>
<name>A0A510L7Y2_9FUSO</name>
<dbReference type="Proteomes" id="UP000321561">
    <property type="component" value="Chromosome"/>
</dbReference>
<dbReference type="Pfam" id="PF09669">
    <property type="entry name" value="Phage_pRha"/>
    <property type="match status" value="1"/>
</dbReference>
<dbReference type="RefSeq" id="WP_147006029.1">
    <property type="nucleotide sequence ID" value="NZ_AP019846.1"/>
</dbReference>
<dbReference type="OrthoDB" id="9808959at2"/>
<evidence type="ECO:0008006" key="4">
    <source>
        <dbReference type="Google" id="ProtNLM"/>
    </source>
</evidence>
<reference evidence="2 3" key="1">
    <citation type="submission" date="2019-07" db="EMBL/GenBank/DDBJ databases">
        <title>Complete Genome Sequence of Leptotrichia hongkongensis Strain JMUB5056.</title>
        <authorList>
            <person name="Watanabe S."/>
            <person name="Cui L."/>
        </authorList>
    </citation>
    <scope>NUCLEOTIDE SEQUENCE [LARGE SCALE GENOMIC DNA]</scope>
    <source>
        <strain evidence="2 3">JMUB5056</strain>
    </source>
</reference>
<dbReference type="EMBL" id="AP019846">
    <property type="protein sequence ID" value="BBM60134.1"/>
    <property type="molecule type" value="Genomic_DNA"/>
</dbReference>
<evidence type="ECO:0000313" key="2">
    <source>
        <dbReference type="EMBL" id="BBM60134.1"/>
    </source>
</evidence>
<dbReference type="InterPro" id="IPR014054">
    <property type="entry name" value="Phage_regulatory_Rha"/>
</dbReference>
<keyword evidence="1" id="KW-0175">Coiled coil</keyword>
<sequence>MDLIKVSVENVNGVLVTTSNRVAEELGVNHRDLLGKIDGYIKKFGGAELSADFYIASEYVHPQNKQTYRNYLITEKGIAQLIGGYSAAVPKAFELNVAYINKFEEMKEALREQKTLSIPEQLLINAQYLVEVEKRINSVEENVEEFKKDISRLENNQRREVTSNHLTVIAYANIKGIKPKSYHAPSIGKKATKICRERNLRTGTVVDSKYGLINTYPMEVLDEIFF</sequence>
<protein>
    <recommendedName>
        <fullName evidence="4">Phage regulatory protein, Rha family</fullName>
    </recommendedName>
</protein>
<feature type="coiled-coil region" evidence="1">
    <location>
        <begin position="129"/>
        <end position="156"/>
    </location>
</feature>
<dbReference type="NCBIfam" id="TIGR02681">
    <property type="entry name" value="phage_pRha"/>
    <property type="match status" value="1"/>
</dbReference>
<dbReference type="AlphaFoldDB" id="A0A510L7Y2"/>
<gene>
    <name evidence="2" type="ORF">JMUB5056_1728</name>
</gene>
<proteinExistence type="predicted"/>
<organism evidence="2 3">
    <name type="scientific">Leptotrichia hongkongensis</name>
    <dbReference type="NCBI Taxonomy" id="554406"/>
    <lineage>
        <taxon>Bacteria</taxon>
        <taxon>Fusobacteriati</taxon>
        <taxon>Fusobacteriota</taxon>
        <taxon>Fusobacteriia</taxon>
        <taxon>Fusobacteriales</taxon>
        <taxon>Leptotrichiaceae</taxon>
        <taxon>Leptotrichia</taxon>
    </lineage>
</organism>
<dbReference type="KEGG" id="lhg:JMUB5056_1728"/>
<evidence type="ECO:0000313" key="3">
    <source>
        <dbReference type="Proteomes" id="UP000321561"/>
    </source>
</evidence>
<evidence type="ECO:0000256" key="1">
    <source>
        <dbReference type="SAM" id="Coils"/>
    </source>
</evidence>